<dbReference type="RefSeq" id="WP_151169462.1">
    <property type="nucleotide sequence ID" value="NZ_WACR01000010.1"/>
</dbReference>
<evidence type="ECO:0000313" key="2">
    <source>
        <dbReference type="Proteomes" id="UP000435357"/>
    </source>
</evidence>
<reference evidence="1 2" key="1">
    <citation type="submission" date="2019-09" db="EMBL/GenBank/DDBJ databases">
        <title>Genomes of Cryomorphaceae.</title>
        <authorList>
            <person name="Bowman J.P."/>
        </authorList>
    </citation>
    <scope>NUCLEOTIDE SEQUENCE [LARGE SCALE GENOMIC DNA]</scope>
    <source>
        <strain evidence="1 2">KCTC 52047</strain>
    </source>
</reference>
<evidence type="ECO:0000313" key="1">
    <source>
        <dbReference type="EMBL" id="KAB1062838.1"/>
    </source>
</evidence>
<gene>
    <name evidence="1" type="ORF">F3059_11670</name>
</gene>
<name>A0A6N6M247_9FLAO</name>
<dbReference type="AlphaFoldDB" id="A0A6N6M247"/>
<protein>
    <submittedName>
        <fullName evidence="1">Uncharacterized protein</fullName>
    </submittedName>
</protein>
<accession>A0A6N6M247</accession>
<organism evidence="1 2">
    <name type="scientific">Salibacter halophilus</name>
    <dbReference type="NCBI Taxonomy" id="1803916"/>
    <lineage>
        <taxon>Bacteria</taxon>
        <taxon>Pseudomonadati</taxon>
        <taxon>Bacteroidota</taxon>
        <taxon>Flavobacteriia</taxon>
        <taxon>Flavobacteriales</taxon>
        <taxon>Salibacteraceae</taxon>
        <taxon>Salibacter</taxon>
    </lineage>
</organism>
<proteinExistence type="predicted"/>
<keyword evidence="2" id="KW-1185">Reference proteome</keyword>
<comment type="caution">
    <text evidence="1">The sequence shown here is derived from an EMBL/GenBank/DDBJ whole genome shotgun (WGS) entry which is preliminary data.</text>
</comment>
<sequence>MKKNIYLTLLLGLYLLSPFKLMATSPNQTKFKSSISDLKVRKFIRSTFNPNEYIIALSTHADLVPFCDDWENTQYSVIAKIDLNGDLIWSRTLDNHTVYEAIGENPTTGEIAVGANPSCKLPNNHHIGFPKIIKLSPDGTLLDSYTFTCPSDEFLEESGLYGYSRSSSQIPPPDEFDPAGKRRECGFTVYDLSFNENSSHWEIVGHFSYLSINDDEAPNDYAQAVTYTTPYILSLYNMDYTYNKFKLIENHYLKGTNQERTAGGTAIDVVSKLNKNTIVGCVGGYKVDEGKGFWVEIVSNTQMNHHNIYTSHGSASEASELIGIDIIDDYTYTSGGNRAVISPMQLNVSPGFVYPTDYGLNKRKIIDIEIHENFLYVLATEYLYGSFLKEVTLTKYKIKDLITGQKVFQFEAKQIIESECNTIELKDPHLGLNTLESITAGDLTINQDNILTYSFNTGKYEDNDLIQYYGEIQIQARSGESLYNPENCLINNNYTSIGINTLSAISFEYENSYESNLEREQVELWPSSLQNETNCCNEVIEINDTYYLCGGEDSFSPDFISSDILAVSYYSKFFEEYIYLDNESFDVSSFYLQSGNLSDLYYINTINQDGCITTYKVKVINSIKFDHPFTYCCPGPWYITVNSTLGGLSFTPNGSTQGTPYIVSFNYNQDGTRTFEIGINGSCSPNDSYTATYTTNVYDDNGDFQCKLENSIQLNLSSCKGEATSSSGIEGIQPPHNKDEVSYIRIVDMLGRVAYSGNNLTNPEIKNILEANTIYLIQKFDKNNQLIDNEKVLYIN</sequence>
<dbReference type="Proteomes" id="UP000435357">
    <property type="component" value="Unassembled WGS sequence"/>
</dbReference>
<dbReference type="EMBL" id="WACR01000010">
    <property type="protein sequence ID" value="KAB1062838.1"/>
    <property type="molecule type" value="Genomic_DNA"/>
</dbReference>